<name>A0A1X6MMB8_9APHY</name>
<dbReference type="EMBL" id="KZ110608">
    <property type="protein sequence ID" value="OSX57510.1"/>
    <property type="molecule type" value="Genomic_DNA"/>
</dbReference>
<protein>
    <submittedName>
        <fullName evidence="2">Uncharacterized protein</fullName>
    </submittedName>
</protein>
<dbReference type="Proteomes" id="UP000194127">
    <property type="component" value="Unassembled WGS sequence"/>
</dbReference>
<keyword evidence="3" id="KW-1185">Reference proteome</keyword>
<feature type="compositionally biased region" description="Low complexity" evidence="1">
    <location>
        <begin position="87"/>
        <end position="97"/>
    </location>
</feature>
<feature type="compositionally biased region" description="Basic and acidic residues" evidence="1">
    <location>
        <begin position="43"/>
        <end position="52"/>
    </location>
</feature>
<organism evidence="2 3">
    <name type="scientific">Postia placenta MAD-698-R-SB12</name>
    <dbReference type="NCBI Taxonomy" id="670580"/>
    <lineage>
        <taxon>Eukaryota</taxon>
        <taxon>Fungi</taxon>
        <taxon>Dikarya</taxon>
        <taxon>Basidiomycota</taxon>
        <taxon>Agaricomycotina</taxon>
        <taxon>Agaricomycetes</taxon>
        <taxon>Polyporales</taxon>
        <taxon>Adustoporiaceae</taxon>
        <taxon>Rhodonia</taxon>
    </lineage>
</organism>
<feature type="region of interest" description="Disordered" evidence="1">
    <location>
        <begin position="43"/>
        <end position="208"/>
    </location>
</feature>
<proteinExistence type="predicted"/>
<dbReference type="AlphaFoldDB" id="A0A1X6MMB8"/>
<evidence type="ECO:0000313" key="3">
    <source>
        <dbReference type="Proteomes" id="UP000194127"/>
    </source>
</evidence>
<dbReference type="RefSeq" id="XP_024334304.1">
    <property type="nucleotide sequence ID" value="XM_024487100.1"/>
</dbReference>
<dbReference type="GeneID" id="36332049"/>
<reference evidence="2 3" key="1">
    <citation type="submission" date="2017-04" db="EMBL/GenBank/DDBJ databases">
        <title>Genome Sequence of the Model Brown-Rot Fungus Postia placenta SB12.</title>
        <authorList>
            <consortium name="DOE Joint Genome Institute"/>
            <person name="Gaskell J."/>
            <person name="Kersten P."/>
            <person name="Larrondo L.F."/>
            <person name="Canessa P."/>
            <person name="Martinez D."/>
            <person name="Hibbett D."/>
            <person name="Schmoll M."/>
            <person name="Kubicek C.P."/>
            <person name="Martinez A.T."/>
            <person name="Yadav J."/>
            <person name="Master E."/>
            <person name="Magnuson J.K."/>
            <person name="James T."/>
            <person name="Yaver D."/>
            <person name="Berka R."/>
            <person name="Labutti K."/>
            <person name="Lipzen A."/>
            <person name="Aerts A."/>
            <person name="Barry K."/>
            <person name="Henrissat B."/>
            <person name="Blanchette R."/>
            <person name="Grigoriev I."/>
            <person name="Cullen D."/>
        </authorList>
    </citation>
    <scope>NUCLEOTIDE SEQUENCE [LARGE SCALE GENOMIC DNA]</scope>
    <source>
        <strain evidence="2 3">MAD-698-R-SB12</strain>
    </source>
</reference>
<gene>
    <name evidence="2" type="ORF">POSPLADRAFT_1156738</name>
</gene>
<sequence>MGNVSAPPGIAARGRGWTCAANTGIGFAGRHFDRRAIDDNKVAKGGERRRREDDDEVEAVAAKRARGNSSASRWSKSEECPPKMEGGTRSSGTSVGSNPEVWQLLQRGGSAEEANGQDELDDDDSNADVNMTFSKESERNDGDQGHSMEDVTPGADSVAAAQAGNSEDEDMGEGSEERKVEEKHLHSDDDFMPQEEGNDSNSEPVPDHIPDTELRALNDPLVLLTFARRKGRLSTAYVKMLCDEVDYILDQELHASEVLLAAQYRVATISLEIHKMQMAVAARVDKMTTLKQWAYECKADVDAVSSMSDQMFEDTVGALTEAELGTDT</sequence>
<dbReference type="OrthoDB" id="10326447at2759"/>
<evidence type="ECO:0000313" key="2">
    <source>
        <dbReference type="EMBL" id="OSX57510.1"/>
    </source>
</evidence>
<feature type="compositionally biased region" description="Basic and acidic residues" evidence="1">
    <location>
        <begin position="175"/>
        <end position="189"/>
    </location>
</feature>
<feature type="compositionally biased region" description="Basic and acidic residues" evidence="1">
    <location>
        <begin position="135"/>
        <end position="149"/>
    </location>
</feature>
<feature type="compositionally biased region" description="Acidic residues" evidence="1">
    <location>
        <begin position="115"/>
        <end position="126"/>
    </location>
</feature>
<accession>A0A1X6MMB8</accession>
<evidence type="ECO:0000256" key="1">
    <source>
        <dbReference type="SAM" id="MobiDB-lite"/>
    </source>
</evidence>